<gene>
    <name evidence="1" type="ORF">MP_TR22269_c4_g1_i1_g.63540</name>
</gene>
<accession>A0A1J3JPJ0</accession>
<sequence>MKELQLLEHLEVVTVTIDSILVADQLLNATATRLVNAIQEMNINFLKEEDSMLTFPYMAHLSTLEMYESEMVEINIKRRT</sequence>
<reference evidence="1" key="1">
    <citation type="submission" date="2016-07" db="EMBL/GenBank/DDBJ databases">
        <title>De novo transcriptome assembly of four accessions of the metal hyperaccumulator plant Noccaea caerulescens.</title>
        <authorList>
            <person name="Blande D."/>
            <person name="Halimaa P."/>
            <person name="Tervahauta A.I."/>
            <person name="Aarts M.G."/>
            <person name="Karenlampi S.O."/>
        </authorList>
    </citation>
    <scope>NUCLEOTIDE SEQUENCE</scope>
</reference>
<dbReference type="AlphaFoldDB" id="A0A1J3JPJ0"/>
<dbReference type="EMBL" id="GEVM01011516">
    <property type="protein sequence ID" value="JAU94422.1"/>
    <property type="molecule type" value="Transcribed_RNA"/>
</dbReference>
<organism evidence="1">
    <name type="scientific">Noccaea caerulescens</name>
    <name type="common">Alpine penny-cress</name>
    <name type="synonym">Thlaspi caerulescens</name>
    <dbReference type="NCBI Taxonomy" id="107243"/>
    <lineage>
        <taxon>Eukaryota</taxon>
        <taxon>Viridiplantae</taxon>
        <taxon>Streptophyta</taxon>
        <taxon>Embryophyta</taxon>
        <taxon>Tracheophyta</taxon>
        <taxon>Spermatophyta</taxon>
        <taxon>Magnoliopsida</taxon>
        <taxon>eudicotyledons</taxon>
        <taxon>Gunneridae</taxon>
        <taxon>Pentapetalae</taxon>
        <taxon>rosids</taxon>
        <taxon>malvids</taxon>
        <taxon>Brassicales</taxon>
        <taxon>Brassicaceae</taxon>
        <taxon>Coluteocarpeae</taxon>
        <taxon>Noccaea</taxon>
    </lineage>
</organism>
<evidence type="ECO:0000313" key="1">
    <source>
        <dbReference type="EMBL" id="JAU94422.1"/>
    </source>
</evidence>
<name>A0A1J3JPJ0_NOCCA</name>
<proteinExistence type="predicted"/>
<protein>
    <submittedName>
        <fullName evidence="1">Disease resistance protein RPS5</fullName>
    </submittedName>
</protein>